<evidence type="ECO:0000256" key="2">
    <source>
        <dbReference type="ARBA" id="ARBA00022692"/>
    </source>
</evidence>
<evidence type="ECO:0000256" key="3">
    <source>
        <dbReference type="ARBA" id="ARBA00022723"/>
    </source>
</evidence>
<dbReference type="Gene3D" id="3.30.40.10">
    <property type="entry name" value="Zinc/RING finger domain, C3HC4 (zinc finger)"/>
    <property type="match status" value="1"/>
</dbReference>
<dbReference type="PANTHER" id="PTHR46539:SF24">
    <property type="entry name" value="(WILD MALAYSIAN BANANA) HYPOTHETICAL PROTEIN"/>
    <property type="match status" value="1"/>
</dbReference>
<sequence>MAAAARAASHVVPRDINVLVVFPHLLLPLAILLAQGWAAEPEFTDASYSPPAVSPRPKARNRQELERAITALPAFVHCSDNGHGAVVQAVECAICIAEFSDGEEGRLLPRCVDMWFRFQTTCPLCRRSVLETTESQSQRLGLDTTDTVCPV</sequence>
<keyword evidence="5" id="KW-0862">Zinc</keyword>
<keyword evidence="8" id="KW-0732">Signal</keyword>
<evidence type="ECO:0000256" key="8">
    <source>
        <dbReference type="SAM" id="SignalP"/>
    </source>
</evidence>
<dbReference type="EnsemblPlants" id="KQK06707">
    <property type="protein sequence ID" value="KQK06707"/>
    <property type="gene ID" value="BRADI_2g27943v3"/>
</dbReference>
<feature type="chain" id="PRO_5036297550" description="RING-type domain-containing protein" evidence="8">
    <location>
        <begin position="39"/>
        <end position="151"/>
    </location>
</feature>
<gene>
    <name evidence="9" type="ORF">BRADI_2g27943v3</name>
</gene>
<evidence type="ECO:0000256" key="7">
    <source>
        <dbReference type="ARBA" id="ARBA00023136"/>
    </source>
</evidence>
<reference evidence="10" key="3">
    <citation type="submission" date="2018-08" db="UniProtKB">
        <authorList>
            <consortium name="EnsemblPlants"/>
        </authorList>
    </citation>
    <scope>IDENTIFICATION</scope>
    <source>
        <strain evidence="10">cv. Bd21</strain>
    </source>
</reference>
<proteinExistence type="predicted"/>
<protein>
    <recommendedName>
        <fullName evidence="12">RING-type domain-containing protein</fullName>
    </recommendedName>
</protein>
<evidence type="ECO:0000256" key="6">
    <source>
        <dbReference type="ARBA" id="ARBA00022989"/>
    </source>
</evidence>
<keyword evidence="3" id="KW-0479">Metal-binding</keyword>
<keyword evidence="2" id="KW-0812">Transmembrane</keyword>
<name>A0A0Q3ILH9_BRADI</name>
<dbReference type="GO" id="GO:0008270">
    <property type="term" value="F:zinc ion binding"/>
    <property type="evidence" value="ECO:0007669"/>
    <property type="project" value="UniProtKB-KW"/>
</dbReference>
<dbReference type="Gramene" id="KQK06707">
    <property type="protein sequence ID" value="KQK06707"/>
    <property type="gene ID" value="BRADI_2g27943v3"/>
</dbReference>
<dbReference type="AlphaFoldDB" id="A0A0Q3ILH9"/>
<organism evidence="9">
    <name type="scientific">Brachypodium distachyon</name>
    <name type="common">Purple false brome</name>
    <name type="synonym">Trachynia distachya</name>
    <dbReference type="NCBI Taxonomy" id="15368"/>
    <lineage>
        <taxon>Eukaryota</taxon>
        <taxon>Viridiplantae</taxon>
        <taxon>Streptophyta</taxon>
        <taxon>Embryophyta</taxon>
        <taxon>Tracheophyta</taxon>
        <taxon>Spermatophyta</taxon>
        <taxon>Magnoliopsida</taxon>
        <taxon>Liliopsida</taxon>
        <taxon>Poales</taxon>
        <taxon>Poaceae</taxon>
        <taxon>BOP clade</taxon>
        <taxon>Pooideae</taxon>
        <taxon>Stipodae</taxon>
        <taxon>Brachypodieae</taxon>
        <taxon>Brachypodium</taxon>
    </lineage>
</organism>
<dbReference type="GO" id="GO:0016020">
    <property type="term" value="C:membrane"/>
    <property type="evidence" value="ECO:0007669"/>
    <property type="project" value="UniProtKB-SubCell"/>
</dbReference>
<reference evidence="9 10" key="1">
    <citation type="journal article" date="2010" name="Nature">
        <title>Genome sequencing and analysis of the model grass Brachypodium distachyon.</title>
        <authorList>
            <consortium name="International Brachypodium Initiative"/>
        </authorList>
    </citation>
    <scope>NUCLEOTIDE SEQUENCE [LARGE SCALE GENOMIC DNA]</scope>
    <source>
        <strain evidence="9 10">Bd21</strain>
    </source>
</reference>
<dbReference type="EMBL" id="CM000881">
    <property type="protein sequence ID" value="KQK06707.1"/>
    <property type="molecule type" value="Genomic_DNA"/>
</dbReference>
<dbReference type="SUPFAM" id="SSF57850">
    <property type="entry name" value="RING/U-box"/>
    <property type="match status" value="1"/>
</dbReference>
<keyword evidence="7" id="KW-0472">Membrane</keyword>
<feature type="signal peptide" evidence="8">
    <location>
        <begin position="1"/>
        <end position="38"/>
    </location>
</feature>
<dbReference type="PANTHER" id="PTHR46539">
    <property type="entry name" value="E3 UBIQUITIN-PROTEIN LIGASE ATL42"/>
    <property type="match status" value="1"/>
</dbReference>
<dbReference type="OrthoDB" id="8062037at2759"/>
<keyword evidence="6" id="KW-1133">Transmembrane helix</keyword>
<evidence type="ECO:0000313" key="9">
    <source>
        <dbReference type="EMBL" id="KQK06707.1"/>
    </source>
</evidence>
<evidence type="ECO:0000256" key="5">
    <source>
        <dbReference type="ARBA" id="ARBA00022833"/>
    </source>
</evidence>
<keyword evidence="4" id="KW-0863">Zinc-finger</keyword>
<accession>A0A0Q3ILH9</accession>
<keyword evidence="11" id="KW-1185">Reference proteome</keyword>
<evidence type="ECO:0000256" key="4">
    <source>
        <dbReference type="ARBA" id="ARBA00022771"/>
    </source>
</evidence>
<reference evidence="9" key="2">
    <citation type="submission" date="2017-06" db="EMBL/GenBank/DDBJ databases">
        <title>WGS assembly of Brachypodium distachyon.</title>
        <authorList>
            <consortium name="The International Brachypodium Initiative"/>
            <person name="Lucas S."/>
            <person name="Harmon-Smith M."/>
            <person name="Lail K."/>
            <person name="Tice H."/>
            <person name="Grimwood J."/>
            <person name="Bruce D."/>
            <person name="Barry K."/>
            <person name="Shu S."/>
            <person name="Lindquist E."/>
            <person name="Wang M."/>
            <person name="Pitluck S."/>
            <person name="Vogel J.P."/>
            <person name="Garvin D.F."/>
            <person name="Mockler T.C."/>
            <person name="Schmutz J."/>
            <person name="Rokhsar D."/>
            <person name="Bevan M.W."/>
        </authorList>
    </citation>
    <scope>NUCLEOTIDE SEQUENCE</scope>
    <source>
        <strain evidence="9">Bd21</strain>
    </source>
</reference>
<dbReference type="Proteomes" id="UP000008810">
    <property type="component" value="Chromosome 2"/>
</dbReference>
<evidence type="ECO:0000256" key="1">
    <source>
        <dbReference type="ARBA" id="ARBA00004370"/>
    </source>
</evidence>
<evidence type="ECO:0000313" key="11">
    <source>
        <dbReference type="Proteomes" id="UP000008810"/>
    </source>
</evidence>
<dbReference type="InParanoid" id="A0A0Q3ILH9"/>
<dbReference type="InterPro" id="IPR013083">
    <property type="entry name" value="Znf_RING/FYVE/PHD"/>
</dbReference>
<evidence type="ECO:0008006" key="12">
    <source>
        <dbReference type="Google" id="ProtNLM"/>
    </source>
</evidence>
<evidence type="ECO:0000313" key="10">
    <source>
        <dbReference type="EnsemblPlants" id="KQK06707"/>
    </source>
</evidence>
<comment type="subcellular location">
    <subcellularLocation>
        <location evidence="1">Membrane</location>
    </subcellularLocation>
</comment>